<reference evidence="2 3" key="1">
    <citation type="submission" date="2013-09" db="EMBL/GenBank/DDBJ databases">
        <authorList>
            <consortium name="DOE Joint Genome Institute"/>
            <person name="Klenk H.-P."/>
            <person name="Huntemann M."/>
            <person name="Han J."/>
            <person name="Chen A."/>
            <person name="Kyrpides N."/>
            <person name="Mavromatis K."/>
            <person name="Markowitz V."/>
            <person name="Palaniappan K."/>
            <person name="Ivanova N."/>
            <person name="Schaumberg A."/>
            <person name="Pati A."/>
            <person name="Liolios K."/>
            <person name="Nordberg H.P."/>
            <person name="Cantor M.N."/>
            <person name="Hua S.X."/>
            <person name="Woyke T."/>
        </authorList>
    </citation>
    <scope>NUCLEOTIDE SEQUENCE [LARGE SCALE GENOMIC DNA]</scope>
    <source>
        <strain evidence="2 3">DSM 14336</strain>
    </source>
</reference>
<keyword evidence="3" id="KW-1185">Reference proteome</keyword>
<dbReference type="PRINTS" id="PR00778">
    <property type="entry name" value="HTHARSR"/>
</dbReference>
<evidence type="ECO:0000313" key="2">
    <source>
        <dbReference type="EMBL" id="AHD00051.1"/>
    </source>
</evidence>
<dbReference type="HOGENOM" id="CLU_097806_0_2_5"/>
<dbReference type="NCBIfam" id="NF033788">
    <property type="entry name" value="HTH_metalloreg"/>
    <property type="match status" value="1"/>
</dbReference>
<dbReference type="Gene3D" id="1.10.10.10">
    <property type="entry name" value="Winged helix-like DNA-binding domain superfamily/Winged helix DNA-binding domain"/>
    <property type="match status" value="1"/>
</dbReference>
<proteinExistence type="predicted"/>
<dbReference type="OrthoDB" id="9790747at2"/>
<protein>
    <submittedName>
        <fullName evidence="2">ArsR family transcriptional regulator</fullName>
    </submittedName>
</protein>
<dbReference type="PANTHER" id="PTHR38600">
    <property type="entry name" value="TRANSCRIPTIONAL REGULATORY PROTEIN"/>
    <property type="match status" value="1"/>
</dbReference>
<dbReference type="GO" id="GO:0003700">
    <property type="term" value="F:DNA-binding transcription factor activity"/>
    <property type="evidence" value="ECO:0007669"/>
    <property type="project" value="InterPro"/>
</dbReference>
<dbReference type="EMBL" id="CP006773">
    <property type="protein sequence ID" value="AHD00051.1"/>
    <property type="molecule type" value="Genomic_DNA"/>
</dbReference>
<organism evidence="2 3">
    <name type="scientific">Leisingera methylohalidivorans DSM 14336</name>
    <dbReference type="NCBI Taxonomy" id="999552"/>
    <lineage>
        <taxon>Bacteria</taxon>
        <taxon>Pseudomonadati</taxon>
        <taxon>Pseudomonadota</taxon>
        <taxon>Alphaproteobacteria</taxon>
        <taxon>Rhodobacterales</taxon>
        <taxon>Roseobacteraceae</taxon>
        <taxon>Leisingera</taxon>
    </lineage>
</organism>
<dbReference type="CDD" id="cd00090">
    <property type="entry name" value="HTH_ARSR"/>
    <property type="match status" value="1"/>
</dbReference>
<dbReference type="STRING" id="999552.METH_04400"/>
<evidence type="ECO:0000259" key="1">
    <source>
        <dbReference type="PROSITE" id="PS50987"/>
    </source>
</evidence>
<dbReference type="KEGG" id="lmd:METH_04400"/>
<feature type="domain" description="HTH arsR-type" evidence="1">
    <location>
        <begin position="1"/>
        <end position="94"/>
    </location>
</feature>
<name>V9VN43_9RHOB</name>
<dbReference type="SUPFAM" id="SSF46785">
    <property type="entry name" value="Winged helix' DNA-binding domain"/>
    <property type="match status" value="1"/>
</dbReference>
<gene>
    <name evidence="2" type="ORF">METH_04400</name>
</gene>
<dbReference type="RefSeq" id="WP_024089171.1">
    <property type="nucleotide sequence ID" value="NC_023135.1"/>
</dbReference>
<dbReference type="AlphaFoldDB" id="V9VN43"/>
<dbReference type="InterPro" id="IPR011991">
    <property type="entry name" value="ArsR-like_HTH"/>
</dbReference>
<dbReference type="InterPro" id="IPR001845">
    <property type="entry name" value="HTH_ArsR_DNA-bd_dom"/>
</dbReference>
<dbReference type="PATRIC" id="fig|999552.6.peg.875"/>
<dbReference type="Proteomes" id="UP000018780">
    <property type="component" value="Chromosome"/>
</dbReference>
<dbReference type="PROSITE" id="PS50987">
    <property type="entry name" value="HTH_ARSR_2"/>
    <property type="match status" value="1"/>
</dbReference>
<sequence>MDNCVTHLDSVFHALADPTRRAVVQRLVEGPAPVKELAAPFKMALPSFMKHISVLEAAGLIASQKQGRVRTCTLKPGQLEAAEKWFGEQRAIWASRYDNLDNLLTTLKGETNET</sequence>
<evidence type="ECO:0000313" key="3">
    <source>
        <dbReference type="Proteomes" id="UP000018780"/>
    </source>
</evidence>
<dbReference type="InterPro" id="IPR036390">
    <property type="entry name" value="WH_DNA-bd_sf"/>
</dbReference>
<dbReference type="Pfam" id="PF12840">
    <property type="entry name" value="HTH_20"/>
    <property type="match status" value="1"/>
</dbReference>
<dbReference type="InterPro" id="IPR036388">
    <property type="entry name" value="WH-like_DNA-bd_sf"/>
</dbReference>
<dbReference type="SMART" id="SM00418">
    <property type="entry name" value="HTH_ARSR"/>
    <property type="match status" value="1"/>
</dbReference>
<dbReference type="PANTHER" id="PTHR38600:SF2">
    <property type="entry name" value="SLL0088 PROTEIN"/>
    <property type="match status" value="1"/>
</dbReference>
<accession>V9VN43</accession>